<gene>
    <name evidence="1" type="ORF">SAMN05216212_0632</name>
</gene>
<organism evidence="1 2">
    <name type="scientific">Microbulbifer yueqingensis</name>
    <dbReference type="NCBI Taxonomy" id="658219"/>
    <lineage>
        <taxon>Bacteria</taxon>
        <taxon>Pseudomonadati</taxon>
        <taxon>Pseudomonadota</taxon>
        <taxon>Gammaproteobacteria</taxon>
        <taxon>Cellvibrionales</taxon>
        <taxon>Microbulbiferaceae</taxon>
        <taxon>Microbulbifer</taxon>
    </lineage>
</organism>
<accession>A0A1G8VM27</accession>
<keyword evidence="2" id="KW-1185">Reference proteome</keyword>
<dbReference type="STRING" id="658219.SAMN05216212_0632"/>
<dbReference type="EMBL" id="FNFH01000001">
    <property type="protein sequence ID" value="SDJ67033.1"/>
    <property type="molecule type" value="Genomic_DNA"/>
</dbReference>
<dbReference type="Proteomes" id="UP000199305">
    <property type="component" value="Unassembled WGS sequence"/>
</dbReference>
<sequence>MGGGSVSRALRCRAMYVPPAELESFGGFWIPACAGVPAQRDDAG</sequence>
<proteinExistence type="predicted"/>
<name>A0A1G8VM27_9GAMM</name>
<protein>
    <submittedName>
        <fullName evidence="1">Uncharacterized protein</fullName>
    </submittedName>
</protein>
<dbReference type="AlphaFoldDB" id="A0A1G8VM27"/>
<evidence type="ECO:0000313" key="2">
    <source>
        <dbReference type="Proteomes" id="UP000199305"/>
    </source>
</evidence>
<reference evidence="2" key="1">
    <citation type="submission" date="2016-10" db="EMBL/GenBank/DDBJ databases">
        <authorList>
            <person name="Varghese N."/>
            <person name="Submissions S."/>
        </authorList>
    </citation>
    <scope>NUCLEOTIDE SEQUENCE [LARGE SCALE GENOMIC DNA]</scope>
    <source>
        <strain evidence="2">CGMCC 1.10658</strain>
    </source>
</reference>
<evidence type="ECO:0000313" key="1">
    <source>
        <dbReference type="EMBL" id="SDJ67033.1"/>
    </source>
</evidence>